<gene>
    <name evidence="5" type="ORF">J2851_004801</name>
</gene>
<dbReference type="PANTHER" id="PTHR24276:SF98">
    <property type="entry name" value="FI18310P1-RELATED"/>
    <property type="match status" value="1"/>
</dbReference>
<comment type="caution">
    <text evidence="5">The sequence shown here is derived from an EMBL/GenBank/DDBJ whole genome shotgun (WGS) entry which is preliminary data.</text>
</comment>
<dbReference type="SMART" id="SM00020">
    <property type="entry name" value="Tryp_SPc"/>
    <property type="match status" value="1"/>
</dbReference>
<dbReference type="PRINTS" id="PR00722">
    <property type="entry name" value="CHYMOTRYPSIN"/>
</dbReference>
<dbReference type="SUPFAM" id="SSF50494">
    <property type="entry name" value="Trypsin-like serine proteases"/>
    <property type="match status" value="1"/>
</dbReference>
<comment type="similarity">
    <text evidence="1">Belongs to the peptidase S1 family.</text>
</comment>
<dbReference type="CDD" id="cd00091">
    <property type="entry name" value="NUC"/>
    <property type="match status" value="1"/>
</dbReference>
<name>A0ABS4SSB8_9PROT</name>
<keyword evidence="5" id="KW-0255">Endonuclease</keyword>
<protein>
    <submittedName>
        <fullName evidence="5">DNA/RNA endonuclease G (NUC1)</fullName>
    </submittedName>
</protein>
<evidence type="ECO:0000256" key="1">
    <source>
        <dbReference type="ARBA" id="ARBA00007664"/>
    </source>
</evidence>
<dbReference type="InterPro" id="IPR001604">
    <property type="entry name" value="Endo_G_ENPP1-like_dom"/>
</dbReference>
<evidence type="ECO:0000259" key="4">
    <source>
        <dbReference type="PROSITE" id="PS50240"/>
    </source>
</evidence>
<dbReference type="InterPro" id="IPR009003">
    <property type="entry name" value="Peptidase_S1_PA"/>
</dbReference>
<keyword evidence="5" id="KW-0540">Nuclease</keyword>
<dbReference type="PANTHER" id="PTHR24276">
    <property type="entry name" value="POLYSERASE-RELATED"/>
    <property type="match status" value="1"/>
</dbReference>
<evidence type="ECO:0000313" key="5">
    <source>
        <dbReference type="EMBL" id="MBP2294998.1"/>
    </source>
</evidence>
<dbReference type="Pfam" id="PF01223">
    <property type="entry name" value="Endonuclease_NS"/>
    <property type="match status" value="1"/>
</dbReference>
<dbReference type="SMART" id="SM00477">
    <property type="entry name" value="NUC"/>
    <property type="match status" value="1"/>
</dbReference>
<dbReference type="PROSITE" id="PS50240">
    <property type="entry name" value="TRYPSIN_DOM"/>
    <property type="match status" value="1"/>
</dbReference>
<organism evidence="5 6">
    <name type="scientific">Azospirillum rugosum</name>
    <dbReference type="NCBI Taxonomy" id="416170"/>
    <lineage>
        <taxon>Bacteria</taxon>
        <taxon>Pseudomonadati</taxon>
        <taxon>Pseudomonadota</taxon>
        <taxon>Alphaproteobacteria</taxon>
        <taxon>Rhodospirillales</taxon>
        <taxon>Azospirillaceae</taxon>
        <taxon>Azospirillum</taxon>
    </lineage>
</organism>
<dbReference type="RefSeq" id="WP_209769367.1">
    <property type="nucleotide sequence ID" value="NZ_JAGINP010000019.1"/>
</dbReference>
<proteinExistence type="inferred from homology"/>
<feature type="region of interest" description="Disordered" evidence="3">
    <location>
        <begin position="948"/>
        <end position="983"/>
    </location>
</feature>
<dbReference type="Gene3D" id="2.40.10.10">
    <property type="entry name" value="Trypsin-like serine proteases"/>
    <property type="match status" value="1"/>
</dbReference>
<dbReference type="InterPro" id="IPR044929">
    <property type="entry name" value="DNA/RNA_non-sp_Endonuclease_sf"/>
</dbReference>
<dbReference type="InterPro" id="IPR043504">
    <property type="entry name" value="Peptidase_S1_PA_chymotrypsin"/>
</dbReference>
<feature type="domain" description="Peptidase S1" evidence="4">
    <location>
        <begin position="1044"/>
        <end position="1275"/>
    </location>
</feature>
<dbReference type="InterPro" id="IPR020821">
    <property type="entry name" value="ENPP1-3/EXOG-like_nuc-like"/>
</dbReference>
<dbReference type="InterPro" id="IPR018114">
    <property type="entry name" value="TRYPSIN_HIS"/>
</dbReference>
<evidence type="ECO:0000256" key="2">
    <source>
        <dbReference type="ARBA" id="ARBA00023157"/>
    </source>
</evidence>
<sequence length="1286" mass="138375">MSASEPPADTARLHVVATTAMTEIQVLDADFRKVSLPANAGEVQVQLPQGVYEVGFRDGPSWQHQDVVLRAGEARRVEEPPRTSPFPVPPLVRAAAGRSAMRAGTTPDPATSEVVLSLCRADNAGKPPSEPLADPFAGVTLVDESGQAADPADSEDTAEWSERSFPVRPGCWRLRVKTGVRRNGVEMPLVVCPGWRTDVRMPLAQYSRENWRANIAAARIRMSNPADNRVLDAYTLRLETNALQSLARKRVLRGKAFNTMIRNACSAKFENPMLGLYGAWLLAGTDEDEVALLDEVVANLTALVESGPAGGLGPGHGFRHPDVEALRLQLLRGEPIVPQWRFTFPPMLQASWAVMLQAAGTIPWLIPRGSLTDRIAGRLIRNGPWVSWTQGPEESFESTLGGAWTPGPVPPSVSPYGASAFETRFEPPVDFGVRRHGPEGIASAPTRGADSADNGLGGVQRDCAIIDAAIHHRAIRDWFRSQREEAEDGGPDGADEAAAPLAPEVENEEALLVQAVHPVAGDERFQRIIDASRAAGPATDPGLWTTERLAERIGLPPATVERAAASLSAKLLEQGRRLNLDLEARSPMARPDLIIPYDPQFLGDGFVVPLPSLGDGLRTSAYGQGVVLDYTHFSLVMHAGRRVAIYTAHNVDAARTVRVPGGLPWKMDERVGEFQLGPEVYANNKIDRGHLVRRQDVLWGTVGEAKLANKATFFYTNAAPQHENFNQDEWVTLEDWVLQDATDFSYRLCVFTGPVLRSDDPVLSDLPPGLRAGFRMAGQAQIPAAFWKLIVLRDGTAGGDDLSAVAFAMRQTEMWNDKEGKRLLDLKVHQVTIGAIERWTGLDFGDLKAVDELEWSQERERLRAAGREPAWPEIHGPSDIVYSRAARRARGMRATRSARSEGSEARLAGGIRPAAGCGCAAGDPSFDAKAAIAALSRDLAQLTDIVANQQKPAPGGRARSIGGTPSSEAEEAGSDVGMGAGMGTGTGAGTAAVPSIAERVNRIVALAPEAMKDSIRTAAEAMIIQADIGRKWLVPTTPAEIKRVVGGDAVMPGGYPSCCCIGDPTDWFCTGVVVAPNVVLTAAHCGREIRRVMVGGNKVVGGVDGRIVPVRHVIVHPRYRAHPWNENDINILVLEGSTHVAPVPLARPSQIAQATKVEVVGFGYNDPEAPRGFGIKRWVTAPIVALKTSDEQDLTALERTLGFHADYEFVAGRKSLGRDSCNGDSGGPAYVRTDAGLAVLGLTSRATQEATVSCGDGGTYVRPDRFRDWINRELTALGVPALPNPD</sequence>
<keyword evidence="2" id="KW-1015">Disulfide bond</keyword>
<dbReference type="PROSITE" id="PS00134">
    <property type="entry name" value="TRYPSIN_HIS"/>
    <property type="match status" value="1"/>
</dbReference>
<dbReference type="InterPro" id="IPR001314">
    <property type="entry name" value="Peptidase_S1A"/>
</dbReference>
<keyword evidence="5" id="KW-0378">Hydrolase</keyword>
<evidence type="ECO:0000256" key="3">
    <source>
        <dbReference type="SAM" id="MobiDB-lite"/>
    </source>
</evidence>
<dbReference type="SMART" id="SM00892">
    <property type="entry name" value="Endonuclease_NS"/>
    <property type="match status" value="1"/>
</dbReference>
<dbReference type="Proteomes" id="UP000781958">
    <property type="component" value="Unassembled WGS sequence"/>
</dbReference>
<keyword evidence="6" id="KW-1185">Reference proteome</keyword>
<dbReference type="InterPro" id="IPR001254">
    <property type="entry name" value="Trypsin_dom"/>
</dbReference>
<evidence type="ECO:0000313" key="6">
    <source>
        <dbReference type="Proteomes" id="UP000781958"/>
    </source>
</evidence>
<accession>A0ABS4SSB8</accession>
<dbReference type="SUPFAM" id="SSF54060">
    <property type="entry name" value="His-Me finger endonucleases"/>
    <property type="match status" value="1"/>
</dbReference>
<dbReference type="Gene3D" id="3.40.570.10">
    <property type="entry name" value="Extracellular Endonuclease, subunit A"/>
    <property type="match status" value="1"/>
</dbReference>
<reference evidence="5 6" key="1">
    <citation type="submission" date="2021-03" db="EMBL/GenBank/DDBJ databases">
        <title>Genomic Encyclopedia of Type Strains, Phase III (KMG-III): the genomes of soil and plant-associated and newly described type strains.</title>
        <authorList>
            <person name="Whitman W."/>
        </authorList>
    </citation>
    <scope>NUCLEOTIDE SEQUENCE [LARGE SCALE GENOMIC DNA]</scope>
    <source>
        <strain evidence="5 6">IMMIB AFH-6</strain>
    </source>
</reference>
<dbReference type="Pfam" id="PF00089">
    <property type="entry name" value="Trypsin"/>
    <property type="match status" value="1"/>
</dbReference>
<dbReference type="EMBL" id="JAGINP010000019">
    <property type="protein sequence ID" value="MBP2294998.1"/>
    <property type="molecule type" value="Genomic_DNA"/>
</dbReference>
<dbReference type="InterPro" id="IPR050430">
    <property type="entry name" value="Peptidase_S1"/>
</dbReference>
<dbReference type="InterPro" id="IPR044925">
    <property type="entry name" value="His-Me_finger_sf"/>
</dbReference>
<dbReference type="GO" id="GO:0004519">
    <property type="term" value="F:endonuclease activity"/>
    <property type="evidence" value="ECO:0007669"/>
    <property type="project" value="UniProtKB-KW"/>
</dbReference>